<reference evidence="4 5" key="1">
    <citation type="submission" date="2020-12" db="EMBL/GenBank/DDBJ databases">
        <title>De novo assembly of Tibetan sheep genome.</title>
        <authorList>
            <person name="Li X."/>
        </authorList>
    </citation>
    <scope>NUCLEOTIDE SEQUENCE [LARGE SCALE GENOMIC DNA]</scope>
    <source>
        <tissue evidence="4">Heart</tissue>
    </source>
</reference>
<evidence type="ECO:0000313" key="4">
    <source>
        <dbReference type="EMBL" id="KAG5213184.1"/>
    </source>
</evidence>
<dbReference type="EMBL" id="JAEMGP010000002">
    <property type="protein sequence ID" value="KAG5213184.1"/>
    <property type="molecule type" value="Genomic_DNA"/>
</dbReference>
<dbReference type="PANTHER" id="PTHR12373:SF0">
    <property type="entry name" value="ENHANCER OF RUDIMENTARY HOMOLOG"/>
    <property type="match status" value="1"/>
</dbReference>
<accession>A0A836D640</accession>
<protein>
    <recommendedName>
        <fullName evidence="3">Enhancer of rudimentary homolog</fullName>
    </recommendedName>
</protein>
<dbReference type="InterPro" id="IPR035912">
    <property type="entry name" value="EHR_sf"/>
</dbReference>
<dbReference type="AlphaFoldDB" id="A0A836D640"/>
<name>A0A836D640_SHEEP</name>
<evidence type="ECO:0000256" key="2">
    <source>
        <dbReference type="ARBA" id="ARBA00007491"/>
    </source>
</evidence>
<evidence type="ECO:0000313" key="5">
    <source>
        <dbReference type="Proteomes" id="UP000664991"/>
    </source>
</evidence>
<comment type="caution">
    <text evidence="4">The sequence shown here is derived from an EMBL/GenBank/DDBJ whole genome shotgun (WGS) entry which is preliminary data.</text>
</comment>
<dbReference type="InterPro" id="IPR000781">
    <property type="entry name" value="ERH"/>
</dbReference>
<dbReference type="Gene3D" id="3.30.2260.10">
    <property type="entry name" value="Enhancer of rudimentary"/>
    <property type="match status" value="1"/>
</dbReference>
<gene>
    <name evidence="4" type="ORF">JEQ12_008970</name>
</gene>
<evidence type="ECO:0000256" key="1">
    <source>
        <dbReference type="ARBA" id="ARBA00003742"/>
    </source>
</evidence>
<dbReference type="PANTHER" id="PTHR12373">
    <property type="entry name" value="ENHANCER OF RUDIMENTARY ERH"/>
    <property type="match status" value="1"/>
</dbReference>
<proteinExistence type="inferred from homology"/>
<organism evidence="4 5">
    <name type="scientific">Ovis aries</name>
    <name type="common">Sheep</name>
    <dbReference type="NCBI Taxonomy" id="9940"/>
    <lineage>
        <taxon>Eukaryota</taxon>
        <taxon>Metazoa</taxon>
        <taxon>Chordata</taxon>
        <taxon>Craniata</taxon>
        <taxon>Vertebrata</taxon>
        <taxon>Euteleostomi</taxon>
        <taxon>Mammalia</taxon>
        <taxon>Eutheria</taxon>
        <taxon>Laurasiatheria</taxon>
        <taxon>Artiodactyla</taxon>
        <taxon>Ruminantia</taxon>
        <taxon>Pecora</taxon>
        <taxon>Bovidae</taxon>
        <taxon>Caprinae</taxon>
        <taxon>Ovis</taxon>
    </lineage>
</organism>
<dbReference type="SUPFAM" id="SSF143875">
    <property type="entry name" value="ERH-like"/>
    <property type="match status" value="1"/>
</dbReference>
<dbReference type="Proteomes" id="UP000664991">
    <property type="component" value="Unassembled WGS sequence"/>
</dbReference>
<comment type="similarity">
    <text evidence="2">Belongs to the E(R) family.</text>
</comment>
<dbReference type="Pfam" id="PF01133">
    <property type="entry name" value="ER"/>
    <property type="match status" value="1"/>
</dbReference>
<evidence type="ECO:0000256" key="3">
    <source>
        <dbReference type="ARBA" id="ARBA00014423"/>
    </source>
</evidence>
<comment type="function">
    <text evidence="1">May have a role in the cell cycle.</text>
</comment>
<sequence length="78" mass="9076">MFHAIVWVQPTKRPEGRTSTDYESVNKCLEGLFAFLDDLADLSCPIYRADTQTYQPYNKDWIKEIYLLLCEQAKQAGK</sequence>